<comment type="caution">
    <text evidence="2">The sequence shown here is derived from an EMBL/GenBank/DDBJ whole genome shotgun (WGS) entry which is preliminary data.</text>
</comment>
<evidence type="ECO:0000313" key="3">
    <source>
        <dbReference type="Proteomes" id="UP000249590"/>
    </source>
</evidence>
<proteinExistence type="predicted"/>
<evidence type="ECO:0000313" key="2">
    <source>
        <dbReference type="EMBL" id="RAI04301.1"/>
    </source>
</evidence>
<accession>A0A8B2NZP8</accession>
<keyword evidence="3" id="KW-1185">Reference proteome</keyword>
<dbReference type="AlphaFoldDB" id="A0A8B2NZP8"/>
<dbReference type="EMBL" id="QHHQ01000001">
    <property type="protein sequence ID" value="RAI04301.1"/>
    <property type="molecule type" value="Genomic_DNA"/>
</dbReference>
<dbReference type="Pfam" id="PF11695">
    <property type="entry name" value="DUF3291"/>
    <property type="match status" value="1"/>
</dbReference>
<name>A0A8B2NZP8_9HYPH</name>
<dbReference type="OrthoDB" id="2376237at2"/>
<dbReference type="InterPro" id="IPR021708">
    <property type="entry name" value="DUF3291"/>
</dbReference>
<dbReference type="RefSeq" id="WP_111343679.1">
    <property type="nucleotide sequence ID" value="NZ_JAIWKD010000001.1"/>
</dbReference>
<feature type="domain" description="DUF3291" evidence="1">
    <location>
        <begin position="12"/>
        <end position="148"/>
    </location>
</feature>
<dbReference type="Proteomes" id="UP000249590">
    <property type="component" value="Unassembled WGS sequence"/>
</dbReference>
<organism evidence="2 3">
    <name type="scientific">Acuticoccus sediminis</name>
    <dbReference type="NCBI Taxonomy" id="2184697"/>
    <lineage>
        <taxon>Bacteria</taxon>
        <taxon>Pseudomonadati</taxon>
        <taxon>Pseudomonadota</taxon>
        <taxon>Alphaproteobacteria</taxon>
        <taxon>Hyphomicrobiales</taxon>
        <taxon>Amorphaceae</taxon>
        <taxon>Acuticoccus</taxon>
    </lineage>
</organism>
<reference evidence="2 3" key="1">
    <citation type="submission" date="2018-05" db="EMBL/GenBank/DDBJ databases">
        <title>Acuticoccus sediminis sp. nov., isolated from deep-sea sediment of Indian Ocean.</title>
        <authorList>
            <person name="Liu X."/>
            <person name="Lai Q."/>
            <person name="Du Y."/>
            <person name="Sun F."/>
            <person name="Zhang X."/>
            <person name="Wang S."/>
            <person name="Shao Z."/>
        </authorList>
    </citation>
    <scope>NUCLEOTIDE SEQUENCE [LARGE SCALE GENOMIC DNA]</scope>
    <source>
        <strain evidence="2 3">PTG4-2</strain>
    </source>
</reference>
<protein>
    <submittedName>
        <fullName evidence="2">DUF3291 domain-containing protein</fullName>
    </submittedName>
</protein>
<sequence>MTATAPGGATHLAQLDVAVSRHPLDDPRIEDFVGALDRGAAIAERSEGRVRRLIGAVDDATGLALAEAPGALLDMSVREPAAHLEHFVWNEVHHRVHRRRDELFQTPAAAHLAMWHIPAGHRPTLGEGRARLQHPRRHGATTHAFGWEGVPQLSRWRERRCG</sequence>
<gene>
    <name evidence="2" type="ORF">DLJ53_07610</name>
</gene>
<evidence type="ECO:0000259" key="1">
    <source>
        <dbReference type="Pfam" id="PF11695"/>
    </source>
</evidence>